<gene>
    <name evidence="15" type="ORF">ADINL_2146</name>
</gene>
<dbReference type="Gene3D" id="1.10.287.950">
    <property type="entry name" value="Methyl-accepting chemotaxis protein"/>
    <property type="match status" value="1"/>
</dbReference>
<dbReference type="InterPro" id="IPR004090">
    <property type="entry name" value="Chemotax_Me-accpt_rcpt"/>
</dbReference>
<evidence type="ECO:0000256" key="7">
    <source>
        <dbReference type="ARBA" id="ARBA00022989"/>
    </source>
</evidence>
<evidence type="ECO:0000256" key="4">
    <source>
        <dbReference type="ARBA" id="ARBA00022500"/>
    </source>
</evidence>
<keyword evidence="7 12" id="KW-1133">Transmembrane helix</keyword>
<dbReference type="RefSeq" id="WP_036547606.1">
    <property type="nucleotide sequence ID" value="NZ_JMSZ01000032.1"/>
</dbReference>
<dbReference type="PATRIC" id="fig|267850.7.peg.2114"/>
<evidence type="ECO:0000256" key="6">
    <source>
        <dbReference type="ARBA" id="ARBA00022692"/>
    </source>
</evidence>
<comment type="caution">
    <text evidence="15">The sequence shown here is derived from an EMBL/GenBank/DDBJ whole genome shotgun (WGS) entry which is preliminary data.</text>
</comment>
<feature type="transmembrane region" description="Helical" evidence="12">
    <location>
        <begin position="175"/>
        <end position="195"/>
    </location>
</feature>
<evidence type="ECO:0000256" key="9">
    <source>
        <dbReference type="ARBA" id="ARBA00023224"/>
    </source>
</evidence>
<dbReference type="SUPFAM" id="SSF55785">
    <property type="entry name" value="PYP-like sensor domain (PAS domain)"/>
    <property type="match status" value="1"/>
</dbReference>
<dbReference type="Gene3D" id="3.30.450.20">
    <property type="entry name" value="PAS domain"/>
    <property type="match status" value="1"/>
</dbReference>
<feature type="transmembrane region" description="Helical" evidence="12">
    <location>
        <begin position="148"/>
        <end position="169"/>
    </location>
</feature>
<dbReference type="InterPro" id="IPR004089">
    <property type="entry name" value="MCPsignal_dom"/>
</dbReference>
<dbReference type="GO" id="GO:0052131">
    <property type="term" value="P:positive aerotaxis"/>
    <property type="evidence" value="ECO:0007669"/>
    <property type="project" value="UniProtKB-ARBA"/>
</dbReference>
<dbReference type="SMART" id="SM00283">
    <property type="entry name" value="MA"/>
    <property type="match status" value="1"/>
</dbReference>
<dbReference type="SUPFAM" id="SSF58104">
    <property type="entry name" value="Methyl-accepting chemotaxis protein (MCP) signaling domain"/>
    <property type="match status" value="1"/>
</dbReference>
<keyword evidence="6 12" id="KW-0812">Transmembrane</keyword>
<keyword evidence="2" id="KW-1003">Cell membrane</keyword>
<dbReference type="STRING" id="267850.ADINL_2146"/>
<organism evidence="15 16">
    <name type="scientific">Nitrincola lacisaponensis</name>
    <dbReference type="NCBI Taxonomy" id="267850"/>
    <lineage>
        <taxon>Bacteria</taxon>
        <taxon>Pseudomonadati</taxon>
        <taxon>Pseudomonadota</taxon>
        <taxon>Gammaproteobacteria</taxon>
        <taxon>Oceanospirillales</taxon>
        <taxon>Oceanospirillaceae</taxon>
        <taxon>Nitrincola</taxon>
    </lineage>
</organism>
<feature type="domain" description="PAS" evidence="14">
    <location>
        <begin position="25"/>
        <end position="76"/>
    </location>
</feature>
<dbReference type="PANTHER" id="PTHR32089">
    <property type="entry name" value="METHYL-ACCEPTING CHEMOTAXIS PROTEIN MCPB"/>
    <property type="match status" value="1"/>
</dbReference>
<sequence length="529" mass="57675">MKKNLPVTQIEEDYSSNANILSTTNLKGAITYVNEDFIRISGFTEHELIGNNHNMVRHPDMPPAAFEQLWNTVKAGQSWMGMVKNRCKNGNHYWVDAYVTPIKKNGSVAEYQSIRRKPDRKFIERAEKIYPELMDGKSPRKLRKNLPFIPKVLLWLIVPVVTFLGASLIFDSQSVQLPVALFGIVLALVGQAFSLRPLNSVIKVSNKVIDNPVARYIYTGRNDEIGQVLLAIKALESETAGLIGRIADSANIMMNNSSSLGVAVEQSRSGVEKQFAETDQVAAAINEMSASIQEVAGNAQSTAISAEEGRKQAGNGRKIVEETVSSIKSLRDEIIEAGKIIDEVKTSSNEISTVLDVINAIAEQTNLLALNAAIEAARAGEAGRGFAVVADEVRSLASRTRTSTEEIRTMIDQLQSNSTRAVEAMNAGRTRTEQSVGKGSEAVESLNAIWIAIENINDMSTQIAAAVEEQSAVADEINRSVVLIRDMSEQNLAAVTTSADASDNVLGVATGFTELADQFWSKQGKEYRV</sequence>
<comment type="subcellular location">
    <subcellularLocation>
        <location evidence="1">Cell inner membrane</location>
        <topology evidence="1">Multi-pass membrane protein</topology>
    </subcellularLocation>
</comment>
<dbReference type="Proteomes" id="UP000027318">
    <property type="component" value="Unassembled WGS sequence"/>
</dbReference>
<keyword evidence="9 11" id="KW-0807">Transducer</keyword>
<reference evidence="15 16" key="1">
    <citation type="journal article" date="2005" name="Int. J. Syst. Evol. Microbiol.">
        <title>Nitrincola lacisaponensis gen. nov., sp. nov., a novel alkaliphilic bacterium isolated from an alkaline, saline lake.</title>
        <authorList>
            <person name="Dimitriu P.A."/>
            <person name="Shukla S.K."/>
            <person name="Conradt J."/>
            <person name="Marquez M.C."/>
            <person name="Ventosa A."/>
            <person name="Maglia A."/>
            <person name="Peyton B.M."/>
            <person name="Pinkart H.C."/>
            <person name="Mormile M.R."/>
        </authorList>
    </citation>
    <scope>NUCLEOTIDE SEQUENCE [LARGE SCALE GENOMIC DNA]</scope>
    <source>
        <strain evidence="15 16">4CA</strain>
    </source>
</reference>
<keyword evidence="3" id="KW-0488">Methylation</keyword>
<dbReference type="OrthoDB" id="5675566at2"/>
<evidence type="ECO:0000256" key="3">
    <source>
        <dbReference type="ARBA" id="ARBA00022481"/>
    </source>
</evidence>
<accession>A0A063Y3F4</accession>
<dbReference type="PROSITE" id="PS50111">
    <property type="entry name" value="CHEMOTAXIS_TRANSDUC_2"/>
    <property type="match status" value="1"/>
</dbReference>
<evidence type="ECO:0000256" key="11">
    <source>
        <dbReference type="PROSITE-ProRule" id="PRU00284"/>
    </source>
</evidence>
<evidence type="ECO:0000256" key="12">
    <source>
        <dbReference type="SAM" id="Phobius"/>
    </source>
</evidence>
<evidence type="ECO:0000256" key="1">
    <source>
        <dbReference type="ARBA" id="ARBA00004429"/>
    </source>
</evidence>
<dbReference type="GO" id="GO:0005886">
    <property type="term" value="C:plasma membrane"/>
    <property type="evidence" value="ECO:0007669"/>
    <property type="project" value="UniProtKB-SubCell"/>
</dbReference>
<dbReference type="CDD" id="cd00130">
    <property type="entry name" value="PAS"/>
    <property type="match status" value="1"/>
</dbReference>
<dbReference type="PROSITE" id="PS50112">
    <property type="entry name" value="PAS"/>
    <property type="match status" value="1"/>
</dbReference>
<keyword evidence="5" id="KW-0997">Cell inner membrane</keyword>
<name>A0A063Y3F4_9GAMM</name>
<dbReference type="GO" id="GO:0007165">
    <property type="term" value="P:signal transduction"/>
    <property type="evidence" value="ECO:0007669"/>
    <property type="project" value="UniProtKB-KW"/>
</dbReference>
<feature type="domain" description="Methyl-accepting transducer" evidence="13">
    <location>
        <begin position="249"/>
        <end position="485"/>
    </location>
</feature>
<dbReference type="PRINTS" id="PR00260">
    <property type="entry name" value="CHEMTRNSDUCR"/>
</dbReference>
<dbReference type="GO" id="GO:0004888">
    <property type="term" value="F:transmembrane signaling receptor activity"/>
    <property type="evidence" value="ECO:0007669"/>
    <property type="project" value="InterPro"/>
</dbReference>
<dbReference type="NCBIfam" id="TIGR00229">
    <property type="entry name" value="sensory_box"/>
    <property type="match status" value="1"/>
</dbReference>
<dbReference type="FunFam" id="3.30.450.20:FF:000046">
    <property type="entry name" value="Aerotaxis sensor receptor"/>
    <property type="match status" value="1"/>
</dbReference>
<evidence type="ECO:0000256" key="8">
    <source>
        <dbReference type="ARBA" id="ARBA00023136"/>
    </source>
</evidence>
<evidence type="ECO:0000256" key="5">
    <source>
        <dbReference type="ARBA" id="ARBA00022519"/>
    </source>
</evidence>
<dbReference type="EMBL" id="JMSZ01000032">
    <property type="protein sequence ID" value="KDE39017.1"/>
    <property type="molecule type" value="Genomic_DNA"/>
</dbReference>
<protein>
    <submittedName>
        <fullName evidence="15">Aerotaxis sensor receptor protein</fullName>
    </submittedName>
</protein>
<dbReference type="PANTHER" id="PTHR32089:SF74">
    <property type="entry name" value="METHYL-ACCEPTING CHEMOTAXIS PROTEIN AER"/>
    <property type="match status" value="1"/>
</dbReference>
<keyword evidence="16" id="KW-1185">Reference proteome</keyword>
<evidence type="ECO:0000259" key="13">
    <source>
        <dbReference type="PROSITE" id="PS50111"/>
    </source>
</evidence>
<dbReference type="InterPro" id="IPR000014">
    <property type="entry name" value="PAS"/>
</dbReference>
<evidence type="ECO:0000313" key="16">
    <source>
        <dbReference type="Proteomes" id="UP000027318"/>
    </source>
</evidence>
<keyword evidence="15" id="KW-0675">Receptor</keyword>
<evidence type="ECO:0000256" key="2">
    <source>
        <dbReference type="ARBA" id="ARBA00022475"/>
    </source>
</evidence>
<evidence type="ECO:0000259" key="14">
    <source>
        <dbReference type="PROSITE" id="PS50112"/>
    </source>
</evidence>
<dbReference type="Pfam" id="PF08447">
    <property type="entry name" value="PAS_3"/>
    <property type="match status" value="1"/>
</dbReference>
<keyword evidence="4" id="KW-0145">Chemotaxis</keyword>
<dbReference type="InterPro" id="IPR035965">
    <property type="entry name" value="PAS-like_dom_sf"/>
</dbReference>
<dbReference type="InterPro" id="IPR013655">
    <property type="entry name" value="PAS_fold_3"/>
</dbReference>
<dbReference type="Pfam" id="PF00015">
    <property type="entry name" value="MCPsignal"/>
    <property type="match status" value="1"/>
</dbReference>
<dbReference type="AlphaFoldDB" id="A0A063Y3F4"/>
<keyword evidence="8 12" id="KW-0472">Membrane</keyword>
<dbReference type="FunFam" id="1.10.287.950:FF:000001">
    <property type="entry name" value="Methyl-accepting chemotaxis sensory transducer"/>
    <property type="match status" value="1"/>
</dbReference>
<evidence type="ECO:0000313" key="15">
    <source>
        <dbReference type="EMBL" id="KDE39017.1"/>
    </source>
</evidence>
<proteinExistence type="inferred from homology"/>
<evidence type="ECO:0000256" key="10">
    <source>
        <dbReference type="ARBA" id="ARBA00029447"/>
    </source>
</evidence>
<dbReference type="CDD" id="cd11386">
    <property type="entry name" value="MCP_signal"/>
    <property type="match status" value="1"/>
</dbReference>
<comment type="similarity">
    <text evidence="10">Belongs to the methyl-accepting chemotaxis (MCP) protein family.</text>
</comment>